<dbReference type="Gene3D" id="3.30.565.10">
    <property type="entry name" value="Histidine kinase-like ATPase, C-terminal domain"/>
    <property type="match status" value="1"/>
</dbReference>
<dbReference type="InterPro" id="IPR035965">
    <property type="entry name" value="PAS-like_dom_sf"/>
</dbReference>
<evidence type="ECO:0000256" key="15">
    <source>
        <dbReference type="ARBA" id="ARBA00068150"/>
    </source>
</evidence>
<dbReference type="GO" id="GO:0000155">
    <property type="term" value="F:phosphorelay sensor kinase activity"/>
    <property type="evidence" value="ECO:0007669"/>
    <property type="project" value="InterPro"/>
</dbReference>
<evidence type="ECO:0000313" key="23">
    <source>
        <dbReference type="Proteomes" id="UP000605201"/>
    </source>
</evidence>
<evidence type="ECO:0000256" key="8">
    <source>
        <dbReference type="ARBA" id="ARBA00022741"/>
    </source>
</evidence>
<dbReference type="PRINTS" id="PR00344">
    <property type="entry name" value="BCTRLSENSOR"/>
</dbReference>
<dbReference type="SMART" id="SM00073">
    <property type="entry name" value="HPT"/>
    <property type="match status" value="1"/>
</dbReference>
<dbReference type="PROSITE" id="PS50110">
    <property type="entry name" value="RESPONSE_REGULATORY"/>
    <property type="match status" value="2"/>
</dbReference>
<dbReference type="EC" id="2.7.13.3" evidence="3"/>
<dbReference type="InterPro" id="IPR036890">
    <property type="entry name" value="HATPase_C_sf"/>
</dbReference>
<organism evidence="22 23">
    <name type="scientific">Candidatus Desulfatibia vada</name>
    <dbReference type="NCBI Taxonomy" id="2841696"/>
    <lineage>
        <taxon>Bacteria</taxon>
        <taxon>Pseudomonadati</taxon>
        <taxon>Thermodesulfobacteriota</taxon>
        <taxon>Desulfobacteria</taxon>
        <taxon>Desulfobacterales</taxon>
        <taxon>Desulfobacterales incertae sedis</taxon>
        <taxon>Candidatus Desulfatibia</taxon>
    </lineage>
</organism>
<evidence type="ECO:0000259" key="18">
    <source>
        <dbReference type="PROSITE" id="PS50109"/>
    </source>
</evidence>
<feature type="modified residue" description="Phosphohistidine" evidence="16">
    <location>
        <position position="937"/>
    </location>
</feature>
<feature type="modified residue" description="4-aspartylphosphate" evidence="17">
    <location>
        <position position="596"/>
    </location>
</feature>
<evidence type="ECO:0000256" key="6">
    <source>
        <dbReference type="ARBA" id="ARBA00022679"/>
    </source>
</evidence>
<keyword evidence="7" id="KW-0812">Transmembrane</keyword>
<dbReference type="PROSITE" id="PS50894">
    <property type="entry name" value="HPT"/>
    <property type="match status" value="1"/>
</dbReference>
<feature type="domain" description="Histidine kinase" evidence="18">
    <location>
        <begin position="303"/>
        <end position="524"/>
    </location>
</feature>
<dbReference type="InterPro" id="IPR011006">
    <property type="entry name" value="CheY-like_superfamily"/>
</dbReference>
<keyword evidence="8" id="KW-0547">Nucleotide-binding</keyword>
<evidence type="ECO:0000256" key="7">
    <source>
        <dbReference type="ARBA" id="ARBA00022692"/>
    </source>
</evidence>
<keyword evidence="12" id="KW-0902">Two-component regulatory system</keyword>
<dbReference type="SMART" id="SM00388">
    <property type="entry name" value="HisKA"/>
    <property type="match status" value="1"/>
</dbReference>
<dbReference type="SUPFAM" id="SSF47384">
    <property type="entry name" value="Homodimeric domain of signal transducing histidine kinase"/>
    <property type="match status" value="1"/>
</dbReference>
<feature type="domain" description="Response regulatory" evidence="19">
    <location>
        <begin position="543"/>
        <end position="663"/>
    </location>
</feature>
<evidence type="ECO:0000313" key="22">
    <source>
        <dbReference type="EMBL" id="MBC8434004.1"/>
    </source>
</evidence>
<comment type="subunit">
    <text evidence="14">At low DSF concentrations, interacts with RpfF.</text>
</comment>
<dbReference type="FunFam" id="3.30.565.10:FF:000010">
    <property type="entry name" value="Sensor histidine kinase RcsC"/>
    <property type="match status" value="1"/>
</dbReference>
<dbReference type="Pfam" id="PF13426">
    <property type="entry name" value="PAS_9"/>
    <property type="match status" value="1"/>
</dbReference>
<dbReference type="FunFam" id="3.40.50.2300:FF:000146">
    <property type="entry name" value="Putative two-component response regulator SSK1p"/>
    <property type="match status" value="1"/>
</dbReference>
<keyword evidence="5 17" id="KW-0597">Phosphoprotein</keyword>
<dbReference type="SMART" id="SM00448">
    <property type="entry name" value="REC"/>
    <property type="match status" value="2"/>
</dbReference>
<accession>A0A8J6P1G1</accession>
<name>A0A8J6P1G1_9BACT</name>
<protein>
    <recommendedName>
        <fullName evidence="15">Sensory/regulatory protein RpfC</fullName>
        <ecNumber evidence="3">2.7.13.3</ecNumber>
    </recommendedName>
</protein>
<dbReference type="InterPro" id="IPR004358">
    <property type="entry name" value="Sig_transdc_His_kin-like_C"/>
</dbReference>
<sequence length="994" mass="111611">MDFIDDIFSEIDDREEDLHQLVVLLKKYLPDGSFQLVLNSGKSVSSGEKLDLSRESCDKLIDMAIKENGSIHHELHKTLLMHAMLIKELNATLIFVLPTQDPDSVLKNYGLSSIKLCVELFNSQKTHLEEQGLRETQKIQINRKVKVLEDKYTEILSDNLKANEELREHSQLQQKILDTAATAILTTDAQGCITTANEEFCSSTGFSKDDVIGKHRDTLSDRSCKTDCSLFKADEKQQIIKKRCTIRTKDDRELIVIKNAGTIYDRSGRFSGGVESFIDVTDLVKAREAAEAANIVKMEFLTNMSHEIRTPLNGIIGMAELAFDTNLDDEQKNMFYTINNEASSLLDIINTILDFSKNNAEKTELEEIPFNLRILTEDIAQSFAYRAEQKELHFVSYLTPEVPTQLMGDPGRLRQILVNLAGNALKFTEEGEIYIKGEVAEDHKDWVKVRFLVKDTGIGIPKDKQSIIFEGFTQADGSTTRKYGGTGLGTTISKQLTEMMGGEIGVESEEGMGSTFWFTAVFNKQKDHVTVLKKEKISLKDIRVLVVDDNQTNQFVLTEYLKSWGCRTETCSGKDTLSVLRESVLSEEPFNLILTDFHLPEVTGFDMAKEIKKMETLAKLPIIVITSIGKIGDAKSCRDIGIDGYLAKPIKQDDLRKVIESVLGFSKEENPKGQKLVTRHTIVEDNRKEIQILLVEDYPTNQKLAMKHLQTAGYQVDLADNGQQAVEAFKRKQHDLILMDIQMPVMGGYEATKAIRNLEIELSKIGDKKDSAKSEKIPIIAMTAHALKGYKEKCLEAGMDDYLTKPFRRKELLDIVEKWSRSRSIKGKQLPTRLDLCSGENVEFEEADAKKSAIDSAEPFYPELTAEGLVAGQNPKSKTDKANAPINFEKAIAEFDGDKEFFIGVLEGFFENVRGQIETLRQAVSDGDADLVRREAHSIKGGAANLTADELSKIAFKLENIGQSEVLEEGFEFIGRLEKEFQRLEAYASNDKTA</sequence>
<dbReference type="Pfam" id="PF02518">
    <property type="entry name" value="HATPase_c"/>
    <property type="match status" value="1"/>
</dbReference>
<dbReference type="PANTHER" id="PTHR45339:SF1">
    <property type="entry name" value="HYBRID SIGNAL TRANSDUCTION HISTIDINE KINASE J"/>
    <property type="match status" value="1"/>
</dbReference>
<evidence type="ECO:0000256" key="12">
    <source>
        <dbReference type="ARBA" id="ARBA00023012"/>
    </source>
</evidence>
<dbReference type="InterPro" id="IPR008207">
    <property type="entry name" value="Sig_transdc_His_kin_Hpt_dom"/>
</dbReference>
<comment type="caution">
    <text evidence="22">The sequence shown here is derived from an EMBL/GenBank/DDBJ whole genome shotgun (WGS) entry which is preliminary data.</text>
</comment>
<evidence type="ECO:0000256" key="4">
    <source>
        <dbReference type="ARBA" id="ARBA00022475"/>
    </source>
</evidence>
<dbReference type="CDD" id="cd00130">
    <property type="entry name" value="PAS"/>
    <property type="match status" value="1"/>
</dbReference>
<dbReference type="CDD" id="cd16922">
    <property type="entry name" value="HATPase_EvgS-ArcB-TorS-like"/>
    <property type="match status" value="1"/>
</dbReference>
<dbReference type="InterPro" id="IPR003594">
    <property type="entry name" value="HATPase_dom"/>
</dbReference>
<evidence type="ECO:0000256" key="3">
    <source>
        <dbReference type="ARBA" id="ARBA00012438"/>
    </source>
</evidence>
<dbReference type="FunFam" id="1.10.287.130:FF:000002">
    <property type="entry name" value="Two-component osmosensing histidine kinase"/>
    <property type="match status" value="1"/>
</dbReference>
<dbReference type="Gene3D" id="1.20.120.160">
    <property type="entry name" value="HPT domain"/>
    <property type="match status" value="1"/>
</dbReference>
<dbReference type="InterPro" id="IPR001789">
    <property type="entry name" value="Sig_transdc_resp-reg_receiver"/>
</dbReference>
<evidence type="ECO:0000256" key="13">
    <source>
        <dbReference type="ARBA" id="ARBA00023136"/>
    </source>
</evidence>
<keyword evidence="10" id="KW-0067">ATP-binding</keyword>
<dbReference type="SMART" id="SM00387">
    <property type="entry name" value="HATPase_c"/>
    <property type="match status" value="1"/>
</dbReference>
<dbReference type="InterPro" id="IPR000014">
    <property type="entry name" value="PAS"/>
</dbReference>
<evidence type="ECO:0000256" key="17">
    <source>
        <dbReference type="PROSITE-ProRule" id="PRU00169"/>
    </source>
</evidence>
<dbReference type="InterPro" id="IPR036641">
    <property type="entry name" value="HPT_dom_sf"/>
</dbReference>
<dbReference type="CDD" id="cd17546">
    <property type="entry name" value="REC_hyHK_CKI1_RcsC-like"/>
    <property type="match status" value="2"/>
</dbReference>
<dbReference type="InterPro" id="IPR003661">
    <property type="entry name" value="HisK_dim/P_dom"/>
</dbReference>
<keyword evidence="4" id="KW-1003">Cell membrane</keyword>
<evidence type="ECO:0000259" key="19">
    <source>
        <dbReference type="PROSITE" id="PS50110"/>
    </source>
</evidence>
<evidence type="ECO:0000256" key="16">
    <source>
        <dbReference type="PROSITE-ProRule" id="PRU00110"/>
    </source>
</evidence>
<dbReference type="CDD" id="cd00082">
    <property type="entry name" value="HisKA"/>
    <property type="match status" value="1"/>
</dbReference>
<dbReference type="AlphaFoldDB" id="A0A8J6P1G1"/>
<dbReference type="Pfam" id="PF00512">
    <property type="entry name" value="HisKA"/>
    <property type="match status" value="1"/>
</dbReference>
<gene>
    <name evidence="22" type="ORF">H8D96_19005</name>
</gene>
<dbReference type="InterPro" id="IPR005467">
    <property type="entry name" value="His_kinase_dom"/>
</dbReference>
<evidence type="ECO:0000256" key="14">
    <source>
        <dbReference type="ARBA" id="ARBA00064003"/>
    </source>
</evidence>
<dbReference type="SUPFAM" id="SSF47226">
    <property type="entry name" value="Histidine-containing phosphotransfer domain, HPT domain"/>
    <property type="match status" value="1"/>
</dbReference>
<evidence type="ECO:0000256" key="9">
    <source>
        <dbReference type="ARBA" id="ARBA00022777"/>
    </source>
</evidence>
<dbReference type="SUPFAM" id="SSF55785">
    <property type="entry name" value="PYP-like sensor domain (PAS domain)"/>
    <property type="match status" value="1"/>
</dbReference>
<evidence type="ECO:0000256" key="1">
    <source>
        <dbReference type="ARBA" id="ARBA00000085"/>
    </source>
</evidence>
<feature type="domain" description="PAS" evidence="20">
    <location>
        <begin position="169"/>
        <end position="214"/>
    </location>
</feature>
<dbReference type="PANTHER" id="PTHR45339">
    <property type="entry name" value="HYBRID SIGNAL TRANSDUCTION HISTIDINE KINASE J"/>
    <property type="match status" value="1"/>
</dbReference>
<keyword evidence="6" id="KW-0808">Transferase</keyword>
<dbReference type="EMBL" id="JACNIG010000369">
    <property type="protein sequence ID" value="MBC8434004.1"/>
    <property type="molecule type" value="Genomic_DNA"/>
</dbReference>
<comment type="catalytic activity">
    <reaction evidence="1">
        <text>ATP + protein L-histidine = ADP + protein N-phospho-L-histidine.</text>
        <dbReference type="EC" id="2.7.13.3"/>
    </reaction>
</comment>
<dbReference type="SUPFAM" id="SSF55874">
    <property type="entry name" value="ATPase domain of HSP90 chaperone/DNA topoisomerase II/histidine kinase"/>
    <property type="match status" value="1"/>
</dbReference>
<evidence type="ECO:0000256" key="5">
    <source>
        <dbReference type="ARBA" id="ARBA00022553"/>
    </source>
</evidence>
<keyword evidence="13" id="KW-0472">Membrane</keyword>
<dbReference type="GO" id="GO:0005886">
    <property type="term" value="C:plasma membrane"/>
    <property type="evidence" value="ECO:0007669"/>
    <property type="project" value="UniProtKB-SubCell"/>
</dbReference>
<evidence type="ECO:0000256" key="11">
    <source>
        <dbReference type="ARBA" id="ARBA00022989"/>
    </source>
</evidence>
<evidence type="ECO:0000256" key="10">
    <source>
        <dbReference type="ARBA" id="ARBA00022840"/>
    </source>
</evidence>
<dbReference type="Gene3D" id="3.40.50.2300">
    <property type="match status" value="2"/>
</dbReference>
<dbReference type="SMART" id="SM00091">
    <property type="entry name" value="PAS"/>
    <property type="match status" value="1"/>
</dbReference>
<dbReference type="PROSITE" id="PS50112">
    <property type="entry name" value="PAS"/>
    <property type="match status" value="1"/>
</dbReference>
<reference evidence="22 23" key="1">
    <citation type="submission" date="2020-08" db="EMBL/GenBank/DDBJ databases">
        <title>Bridging the membrane lipid divide: bacteria of the FCB group superphylum have the potential to synthesize archaeal ether lipids.</title>
        <authorList>
            <person name="Villanueva L."/>
            <person name="Von Meijenfeldt F.A.B."/>
            <person name="Westbye A.B."/>
            <person name="Yadav S."/>
            <person name="Hopmans E.C."/>
            <person name="Dutilh B.E."/>
            <person name="Sinninghe Damste J.S."/>
        </authorList>
    </citation>
    <scope>NUCLEOTIDE SEQUENCE [LARGE SCALE GENOMIC DNA]</scope>
    <source>
        <strain evidence="22">NIOZ-UU17</strain>
    </source>
</reference>
<dbReference type="InterPro" id="IPR036097">
    <property type="entry name" value="HisK_dim/P_sf"/>
</dbReference>
<dbReference type="Pfam" id="PF00072">
    <property type="entry name" value="Response_reg"/>
    <property type="match status" value="2"/>
</dbReference>
<dbReference type="Gene3D" id="1.10.287.130">
    <property type="match status" value="1"/>
</dbReference>
<dbReference type="SUPFAM" id="SSF52172">
    <property type="entry name" value="CheY-like"/>
    <property type="match status" value="2"/>
</dbReference>
<feature type="modified residue" description="4-aspartylphosphate" evidence="17">
    <location>
        <position position="740"/>
    </location>
</feature>
<evidence type="ECO:0000256" key="2">
    <source>
        <dbReference type="ARBA" id="ARBA00004651"/>
    </source>
</evidence>
<feature type="domain" description="HPt" evidence="21">
    <location>
        <begin position="898"/>
        <end position="991"/>
    </location>
</feature>
<evidence type="ECO:0000259" key="20">
    <source>
        <dbReference type="PROSITE" id="PS50112"/>
    </source>
</evidence>
<proteinExistence type="predicted"/>
<dbReference type="PROSITE" id="PS50109">
    <property type="entry name" value="HIS_KIN"/>
    <property type="match status" value="1"/>
</dbReference>
<dbReference type="CDD" id="cd00088">
    <property type="entry name" value="HPT"/>
    <property type="match status" value="1"/>
</dbReference>
<keyword evidence="11" id="KW-1133">Transmembrane helix</keyword>
<dbReference type="Pfam" id="PF01627">
    <property type="entry name" value="Hpt"/>
    <property type="match status" value="1"/>
</dbReference>
<dbReference type="NCBIfam" id="TIGR00229">
    <property type="entry name" value="sensory_box"/>
    <property type="match status" value="1"/>
</dbReference>
<evidence type="ECO:0000259" key="21">
    <source>
        <dbReference type="PROSITE" id="PS50894"/>
    </source>
</evidence>
<dbReference type="GO" id="GO:0005524">
    <property type="term" value="F:ATP binding"/>
    <property type="evidence" value="ECO:0007669"/>
    <property type="project" value="UniProtKB-KW"/>
</dbReference>
<comment type="subcellular location">
    <subcellularLocation>
        <location evidence="2">Cell membrane</location>
        <topology evidence="2">Multi-pass membrane protein</topology>
    </subcellularLocation>
</comment>
<feature type="domain" description="Response regulatory" evidence="19">
    <location>
        <begin position="691"/>
        <end position="820"/>
    </location>
</feature>
<keyword evidence="9" id="KW-0418">Kinase</keyword>
<dbReference type="Gene3D" id="3.30.450.20">
    <property type="entry name" value="PAS domain"/>
    <property type="match status" value="1"/>
</dbReference>
<dbReference type="Proteomes" id="UP000605201">
    <property type="component" value="Unassembled WGS sequence"/>
</dbReference>